<comment type="function">
    <text evidence="10 12">F(1)F(0) ATP synthase produces ATP from ADP in the presence of a proton or sodium gradient. F-type ATPases consist of two structural domains, F(1) containing the extramembraneous catalytic core and F(0) containing the membrane proton channel, linked together by a central stalk and a peripheral stalk. During catalysis, ATP synthesis in the catalytic domain of F(1) is coupled via a rotary mechanism of the central stalk subunits to proton translocation.</text>
</comment>
<evidence type="ECO:0000256" key="13">
    <source>
        <dbReference type="RuleBase" id="RU003848"/>
    </source>
</evidence>
<dbReference type="Proteomes" id="UP000650524">
    <property type="component" value="Unassembled WGS sequence"/>
</dbReference>
<keyword evidence="4 12" id="KW-0812">Transmembrane</keyword>
<evidence type="ECO:0000313" key="15">
    <source>
        <dbReference type="Proteomes" id="UP000650524"/>
    </source>
</evidence>
<comment type="subcellular location">
    <subcellularLocation>
        <location evidence="12">Cell membrane</location>
        <topology evidence="12">Single-pass membrane protein</topology>
    </subcellularLocation>
    <subcellularLocation>
        <location evidence="11">Endomembrane system</location>
        <topology evidence="11">Single-pass membrane protein</topology>
    </subcellularLocation>
</comment>
<proteinExistence type="inferred from homology"/>
<dbReference type="Pfam" id="PF00430">
    <property type="entry name" value="ATP-synt_B"/>
    <property type="match status" value="1"/>
</dbReference>
<accession>A0A8J6N1S6</accession>
<evidence type="ECO:0000256" key="8">
    <source>
        <dbReference type="ARBA" id="ARBA00023136"/>
    </source>
</evidence>
<dbReference type="EMBL" id="JACNJD010000376">
    <property type="protein sequence ID" value="MBC8179342.1"/>
    <property type="molecule type" value="Genomic_DNA"/>
</dbReference>
<dbReference type="PANTHER" id="PTHR33445:SF2">
    <property type="entry name" value="ATP SYNTHASE SUBUNIT B', CHLOROPLASTIC"/>
    <property type="match status" value="1"/>
</dbReference>
<evidence type="ECO:0000256" key="5">
    <source>
        <dbReference type="ARBA" id="ARBA00022781"/>
    </source>
</evidence>
<dbReference type="InterPro" id="IPR050059">
    <property type="entry name" value="ATP_synthase_B_chain"/>
</dbReference>
<protein>
    <recommendedName>
        <fullName evidence="12">ATP synthase subunit b</fullName>
    </recommendedName>
    <alternativeName>
        <fullName evidence="12">ATP synthase F(0) sector subunit b</fullName>
    </alternativeName>
    <alternativeName>
        <fullName evidence="12">ATPase subunit I</fullName>
    </alternativeName>
    <alternativeName>
        <fullName evidence="12">F-type ATPase subunit b</fullName>
        <shortName evidence="12">F-ATPase subunit b</shortName>
    </alternativeName>
</protein>
<reference evidence="14 15" key="1">
    <citation type="submission" date="2020-08" db="EMBL/GenBank/DDBJ databases">
        <title>Bridging the membrane lipid divide: bacteria of the FCB group superphylum have the potential to synthesize archaeal ether lipids.</title>
        <authorList>
            <person name="Villanueva L."/>
            <person name="Von Meijenfeldt F.A.B."/>
            <person name="Westbye A.B."/>
            <person name="Yadav S."/>
            <person name="Hopmans E.C."/>
            <person name="Dutilh B.E."/>
            <person name="Sinninghe Damste J.S."/>
        </authorList>
    </citation>
    <scope>NUCLEOTIDE SEQUENCE [LARGE SCALE GENOMIC DNA]</scope>
    <source>
        <strain evidence="14">NIOZ-UU27</strain>
    </source>
</reference>
<feature type="transmembrane region" description="Helical" evidence="12">
    <location>
        <begin position="6"/>
        <end position="27"/>
    </location>
</feature>
<evidence type="ECO:0000256" key="10">
    <source>
        <dbReference type="ARBA" id="ARBA00025198"/>
    </source>
</evidence>
<dbReference type="PANTHER" id="PTHR33445">
    <property type="entry name" value="ATP SYNTHASE SUBUNIT B', CHLOROPLASTIC"/>
    <property type="match status" value="1"/>
</dbReference>
<keyword evidence="3 12" id="KW-0138">CF(0)</keyword>
<comment type="subunit">
    <text evidence="12">F-type ATPases have 2 components, F(1) - the catalytic core - and F(0) - the membrane proton channel. F(1) has five subunits: alpha(3), beta(3), gamma(1), delta(1), epsilon(1). F(0) has three main subunits: a(1), b(2) and c(10-14). The alpha and beta chains form an alternating ring which encloses part of the gamma chain. F(1) is attached to F(0) by a central stalk formed by the gamma and epsilon chains, while a peripheral stalk is formed by the delta and b chains.</text>
</comment>
<evidence type="ECO:0000256" key="12">
    <source>
        <dbReference type="HAMAP-Rule" id="MF_01398"/>
    </source>
</evidence>
<dbReference type="HAMAP" id="MF_01398">
    <property type="entry name" value="ATP_synth_b_bprime"/>
    <property type="match status" value="1"/>
</dbReference>
<comment type="function">
    <text evidence="12">Component of the F(0) channel, it forms part of the peripheral stalk, linking F(1) to F(0).</text>
</comment>
<gene>
    <name evidence="12" type="primary">atpF</name>
    <name evidence="14" type="ORF">H8E19_18210</name>
</gene>
<evidence type="ECO:0000256" key="9">
    <source>
        <dbReference type="ARBA" id="ARBA00023310"/>
    </source>
</evidence>
<keyword evidence="7 12" id="KW-0406">Ion transport</keyword>
<dbReference type="GO" id="GO:0046933">
    <property type="term" value="F:proton-transporting ATP synthase activity, rotational mechanism"/>
    <property type="evidence" value="ECO:0007669"/>
    <property type="project" value="UniProtKB-UniRule"/>
</dbReference>
<evidence type="ECO:0000313" key="14">
    <source>
        <dbReference type="EMBL" id="MBC8179342.1"/>
    </source>
</evidence>
<dbReference type="GO" id="GO:0045259">
    <property type="term" value="C:proton-transporting ATP synthase complex"/>
    <property type="evidence" value="ECO:0007669"/>
    <property type="project" value="UniProtKB-KW"/>
</dbReference>
<name>A0A8J6N1S6_9DELT</name>
<evidence type="ECO:0000256" key="1">
    <source>
        <dbReference type="ARBA" id="ARBA00005513"/>
    </source>
</evidence>
<dbReference type="AlphaFoldDB" id="A0A8J6N1S6"/>
<keyword evidence="9 12" id="KW-0066">ATP synthesis</keyword>
<evidence type="ECO:0000256" key="4">
    <source>
        <dbReference type="ARBA" id="ARBA00022692"/>
    </source>
</evidence>
<organism evidence="14 15">
    <name type="scientific">Candidatus Desulfacyla euxinica</name>
    <dbReference type="NCBI Taxonomy" id="2841693"/>
    <lineage>
        <taxon>Bacteria</taxon>
        <taxon>Deltaproteobacteria</taxon>
        <taxon>Candidatus Desulfacyla</taxon>
    </lineage>
</organism>
<evidence type="ECO:0000256" key="2">
    <source>
        <dbReference type="ARBA" id="ARBA00022448"/>
    </source>
</evidence>
<keyword evidence="8 12" id="KW-0472">Membrane</keyword>
<keyword evidence="5 12" id="KW-0375">Hydrogen ion transport</keyword>
<dbReference type="GO" id="GO:0046961">
    <property type="term" value="F:proton-transporting ATPase activity, rotational mechanism"/>
    <property type="evidence" value="ECO:0007669"/>
    <property type="project" value="TreeGrafter"/>
</dbReference>
<comment type="caution">
    <text evidence="14">The sequence shown here is derived from an EMBL/GenBank/DDBJ whole genome shotgun (WGS) entry which is preliminary data.</text>
</comment>
<sequence length="142" mass="16029">MLNIDGTLFLQIANFLVLLLILNFILFRPIRRVLARRADEMNSRQKTIDDYQEQAEKNEKGIEEGVVQARKEGYTEKEALKTQGLEGEREILQEAGGGVEQKLNAAKKEIESKIAVARETLEGQVANFSDELAQKILGRSIQ</sequence>
<keyword evidence="12" id="KW-1003">Cell membrane</keyword>
<dbReference type="GO" id="GO:0005886">
    <property type="term" value="C:plasma membrane"/>
    <property type="evidence" value="ECO:0007669"/>
    <property type="project" value="UniProtKB-SubCell"/>
</dbReference>
<evidence type="ECO:0000256" key="7">
    <source>
        <dbReference type="ARBA" id="ARBA00023065"/>
    </source>
</evidence>
<evidence type="ECO:0000256" key="11">
    <source>
        <dbReference type="ARBA" id="ARBA00037847"/>
    </source>
</evidence>
<evidence type="ECO:0000256" key="3">
    <source>
        <dbReference type="ARBA" id="ARBA00022547"/>
    </source>
</evidence>
<keyword evidence="6 12" id="KW-1133">Transmembrane helix</keyword>
<dbReference type="InterPro" id="IPR002146">
    <property type="entry name" value="ATP_synth_b/b'su_bac/chlpt"/>
</dbReference>
<dbReference type="GO" id="GO:0012505">
    <property type="term" value="C:endomembrane system"/>
    <property type="evidence" value="ECO:0007669"/>
    <property type="project" value="UniProtKB-SubCell"/>
</dbReference>
<evidence type="ECO:0000256" key="6">
    <source>
        <dbReference type="ARBA" id="ARBA00022989"/>
    </source>
</evidence>
<keyword evidence="2 12" id="KW-0813">Transport</keyword>
<comment type="similarity">
    <text evidence="1 12 13">Belongs to the ATPase B chain family.</text>
</comment>